<feature type="domain" description="CAAX prenyl protease 2/Lysostaphin resistance protein A-like" evidence="2">
    <location>
        <begin position="115"/>
        <end position="202"/>
    </location>
</feature>
<proteinExistence type="predicted"/>
<accession>A0A1G5J287</accession>
<name>A0A1G5J287_9BACT</name>
<feature type="transmembrane region" description="Helical" evidence="1">
    <location>
        <begin position="189"/>
        <end position="209"/>
    </location>
</feature>
<organism evidence="3 4">
    <name type="scientific">Desulfoluna spongiiphila</name>
    <dbReference type="NCBI Taxonomy" id="419481"/>
    <lineage>
        <taxon>Bacteria</taxon>
        <taxon>Pseudomonadati</taxon>
        <taxon>Thermodesulfobacteriota</taxon>
        <taxon>Desulfobacteria</taxon>
        <taxon>Desulfobacterales</taxon>
        <taxon>Desulfolunaceae</taxon>
        <taxon>Desulfoluna</taxon>
    </lineage>
</organism>
<feature type="transmembrane region" description="Helical" evidence="1">
    <location>
        <begin position="116"/>
        <end position="135"/>
    </location>
</feature>
<dbReference type="InterPro" id="IPR052710">
    <property type="entry name" value="CAAX_protease"/>
</dbReference>
<feature type="transmembrane region" description="Helical" evidence="1">
    <location>
        <begin position="73"/>
        <end position="96"/>
    </location>
</feature>
<evidence type="ECO:0000259" key="2">
    <source>
        <dbReference type="Pfam" id="PF02517"/>
    </source>
</evidence>
<keyword evidence="1" id="KW-0812">Transmembrane</keyword>
<dbReference type="GO" id="GO:0080120">
    <property type="term" value="P:CAAX-box protein maturation"/>
    <property type="evidence" value="ECO:0007669"/>
    <property type="project" value="UniProtKB-ARBA"/>
</dbReference>
<dbReference type="STRING" id="419481.SAMN05216233_12434"/>
<dbReference type="InterPro" id="IPR003675">
    <property type="entry name" value="Rce1/LyrA-like_dom"/>
</dbReference>
<feature type="transmembrane region" description="Helical" evidence="1">
    <location>
        <begin position="147"/>
        <end position="169"/>
    </location>
</feature>
<dbReference type="AlphaFoldDB" id="A0A1G5J287"/>
<evidence type="ECO:0000313" key="3">
    <source>
        <dbReference type="EMBL" id="SCY82476.1"/>
    </source>
</evidence>
<keyword evidence="4" id="KW-1185">Reference proteome</keyword>
<sequence>MAPGTKVTASVSAACAVLLLETAARSLPPLASPLTTTLVLRLVQLTIMAMLLKGQFTQGELGSLSPNALRQAALKGAAWSLGFGTFVGTGALILFLAGINPLHLVRMPLPRDQSTLALFFLTGGVVAPLAEEFFFRGIVYRLLRPMGVIPAIFISTLLFAAAHAMHGAVPVTQLAGGLLFAVAYEKEGHLAVPVIIHGAGNTALFTLSLI</sequence>
<reference evidence="3 4" key="1">
    <citation type="submission" date="2016-10" db="EMBL/GenBank/DDBJ databases">
        <authorList>
            <person name="de Groot N.N."/>
        </authorList>
    </citation>
    <scope>NUCLEOTIDE SEQUENCE [LARGE SCALE GENOMIC DNA]</scope>
    <source>
        <strain evidence="3 4">AA1</strain>
    </source>
</reference>
<keyword evidence="1" id="KW-0472">Membrane</keyword>
<dbReference type="EMBL" id="FMUX01000024">
    <property type="protein sequence ID" value="SCY82476.1"/>
    <property type="molecule type" value="Genomic_DNA"/>
</dbReference>
<dbReference type="PANTHER" id="PTHR36435">
    <property type="entry name" value="SLR1288 PROTEIN"/>
    <property type="match status" value="1"/>
</dbReference>
<keyword evidence="1" id="KW-1133">Transmembrane helix</keyword>
<evidence type="ECO:0000313" key="4">
    <source>
        <dbReference type="Proteomes" id="UP000198870"/>
    </source>
</evidence>
<dbReference type="Pfam" id="PF02517">
    <property type="entry name" value="Rce1-like"/>
    <property type="match status" value="1"/>
</dbReference>
<dbReference type="Proteomes" id="UP000198870">
    <property type="component" value="Unassembled WGS sequence"/>
</dbReference>
<dbReference type="RefSeq" id="WP_217640389.1">
    <property type="nucleotide sequence ID" value="NZ_FMUX01000024.1"/>
</dbReference>
<dbReference type="PANTHER" id="PTHR36435:SF1">
    <property type="entry name" value="CAAX AMINO TERMINAL PROTEASE FAMILY PROTEIN"/>
    <property type="match status" value="1"/>
</dbReference>
<dbReference type="GO" id="GO:0004175">
    <property type="term" value="F:endopeptidase activity"/>
    <property type="evidence" value="ECO:0007669"/>
    <property type="project" value="UniProtKB-ARBA"/>
</dbReference>
<gene>
    <name evidence="3" type="ORF">SAMN05216233_12434</name>
</gene>
<evidence type="ECO:0000256" key="1">
    <source>
        <dbReference type="SAM" id="Phobius"/>
    </source>
</evidence>
<protein>
    <recommendedName>
        <fullName evidence="2">CAAX prenyl protease 2/Lysostaphin resistance protein A-like domain-containing protein</fullName>
    </recommendedName>
</protein>